<gene>
    <name evidence="1" type="ORF">GBAR_LOCUS20336</name>
</gene>
<evidence type="ECO:0000313" key="1">
    <source>
        <dbReference type="EMBL" id="CAI8036278.1"/>
    </source>
</evidence>
<organism evidence="1 2">
    <name type="scientific">Geodia barretti</name>
    <name type="common">Barrett's horny sponge</name>
    <dbReference type="NCBI Taxonomy" id="519541"/>
    <lineage>
        <taxon>Eukaryota</taxon>
        <taxon>Metazoa</taxon>
        <taxon>Porifera</taxon>
        <taxon>Demospongiae</taxon>
        <taxon>Heteroscleromorpha</taxon>
        <taxon>Tetractinellida</taxon>
        <taxon>Astrophorina</taxon>
        <taxon>Geodiidae</taxon>
        <taxon>Geodia</taxon>
    </lineage>
</organism>
<sequence>MDNEGICDALESAVKNLLELLYDNTSVLSVSKLEEGKDD</sequence>
<reference evidence="1" key="1">
    <citation type="submission" date="2023-03" db="EMBL/GenBank/DDBJ databases">
        <authorList>
            <person name="Steffen K."/>
            <person name="Cardenas P."/>
        </authorList>
    </citation>
    <scope>NUCLEOTIDE SEQUENCE</scope>
</reference>
<keyword evidence="2" id="KW-1185">Reference proteome</keyword>
<proteinExistence type="predicted"/>
<dbReference type="AlphaFoldDB" id="A0AA35WWC0"/>
<dbReference type="Proteomes" id="UP001174909">
    <property type="component" value="Unassembled WGS sequence"/>
</dbReference>
<accession>A0AA35WWC0</accession>
<evidence type="ECO:0000313" key="2">
    <source>
        <dbReference type="Proteomes" id="UP001174909"/>
    </source>
</evidence>
<comment type="caution">
    <text evidence="1">The sequence shown here is derived from an EMBL/GenBank/DDBJ whole genome shotgun (WGS) entry which is preliminary data.</text>
</comment>
<protein>
    <submittedName>
        <fullName evidence="1">Uncharacterized protein</fullName>
    </submittedName>
</protein>
<name>A0AA35WWC0_GEOBA</name>
<dbReference type="EMBL" id="CASHTH010002856">
    <property type="protein sequence ID" value="CAI8036278.1"/>
    <property type="molecule type" value="Genomic_DNA"/>
</dbReference>